<dbReference type="SUPFAM" id="SSF109854">
    <property type="entry name" value="DinB/YfiT-like putative metalloenzymes"/>
    <property type="match status" value="1"/>
</dbReference>
<organism evidence="1 2">
    <name type="scientific">Psychroserpens burtonensis</name>
    <dbReference type="NCBI Taxonomy" id="49278"/>
    <lineage>
        <taxon>Bacteria</taxon>
        <taxon>Pseudomonadati</taxon>
        <taxon>Bacteroidota</taxon>
        <taxon>Flavobacteriia</taxon>
        <taxon>Flavobacteriales</taxon>
        <taxon>Flavobacteriaceae</taxon>
        <taxon>Psychroserpens</taxon>
    </lineage>
</organism>
<evidence type="ECO:0000313" key="1">
    <source>
        <dbReference type="EMBL" id="TXE19886.1"/>
    </source>
</evidence>
<dbReference type="InterPro" id="IPR034660">
    <property type="entry name" value="DinB/YfiT-like"/>
</dbReference>
<name>A0A5C7BAZ4_9FLAO</name>
<dbReference type="AlphaFoldDB" id="A0A5C7BAZ4"/>
<dbReference type="RefSeq" id="WP_028872604.1">
    <property type="nucleotide sequence ID" value="NZ_VOSB01000002.1"/>
</dbReference>
<dbReference type="OrthoDB" id="837585at2"/>
<gene>
    <name evidence="1" type="ORF">ES692_01100</name>
</gene>
<comment type="caution">
    <text evidence="1">The sequence shown here is derived from an EMBL/GenBank/DDBJ whole genome shotgun (WGS) entry which is preliminary data.</text>
</comment>
<evidence type="ECO:0008006" key="3">
    <source>
        <dbReference type="Google" id="ProtNLM"/>
    </source>
</evidence>
<evidence type="ECO:0000313" key="2">
    <source>
        <dbReference type="Proteomes" id="UP000321938"/>
    </source>
</evidence>
<reference evidence="1 2" key="1">
    <citation type="submission" date="2019-08" db="EMBL/GenBank/DDBJ databases">
        <title>Genome of Psychroserpens burtonensis ACAM 167.</title>
        <authorList>
            <person name="Bowman J.P."/>
        </authorList>
    </citation>
    <scope>NUCLEOTIDE SEQUENCE [LARGE SCALE GENOMIC DNA]</scope>
    <source>
        <strain evidence="1 2">ACAM 167</strain>
    </source>
</reference>
<dbReference type="STRING" id="1123037.GCA_000425305_02884"/>
<sequence>MKYICLVITILISTIMSSQDSKHKEIPYYEVPEYAKEFTAGTMAARMVDALGFRFYWSSEGLVEKDLVYKPSEDVRSIAETIDHILDLSYVIVNSTLKKNNGDIDKSKMTYEDKRKQALINLKTAADILRVSNDISQYQIIFGENEIAFWNQVNGPIADAIWHCGQLASFRRVSGNPINPNVNHFRGTVKQ</sequence>
<accession>A0A5C7BAZ4</accession>
<protein>
    <recommendedName>
        <fullName evidence="3">DinB family protein</fullName>
    </recommendedName>
</protein>
<dbReference type="EMBL" id="VOSB01000002">
    <property type="protein sequence ID" value="TXE19886.1"/>
    <property type="molecule type" value="Genomic_DNA"/>
</dbReference>
<keyword evidence="2" id="KW-1185">Reference proteome</keyword>
<proteinExistence type="predicted"/>
<dbReference type="Proteomes" id="UP000321938">
    <property type="component" value="Unassembled WGS sequence"/>
</dbReference>
<dbReference type="Gene3D" id="1.20.120.450">
    <property type="entry name" value="dinb family like domain"/>
    <property type="match status" value="1"/>
</dbReference>